<dbReference type="PROSITE" id="PS50982">
    <property type="entry name" value="MBD"/>
    <property type="match status" value="1"/>
</dbReference>
<evidence type="ECO:0000259" key="2">
    <source>
        <dbReference type="PROSITE" id="PS50982"/>
    </source>
</evidence>
<reference evidence="3 4" key="1">
    <citation type="journal article" date="2021" name="Hortic Res">
        <title>The domestication of Cucurbita argyrosperma as revealed by the genome of its wild relative.</title>
        <authorList>
            <person name="Barrera-Redondo J."/>
            <person name="Sanchez-de la Vega G."/>
            <person name="Aguirre-Liguori J.A."/>
            <person name="Castellanos-Morales G."/>
            <person name="Gutierrez-Guerrero Y.T."/>
            <person name="Aguirre-Dugua X."/>
            <person name="Aguirre-Planter E."/>
            <person name="Tenaillon M.I."/>
            <person name="Lira-Saade R."/>
            <person name="Eguiarte L.E."/>
        </authorList>
    </citation>
    <scope>NUCLEOTIDE SEQUENCE [LARGE SCALE GENOMIC DNA]</scope>
    <source>
        <strain evidence="3">JBR-2021</strain>
    </source>
</reference>
<evidence type="ECO:0000256" key="1">
    <source>
        <dbReference type="SAM" id="MobiDB-lite"/>
    </source>
</evidence>
<proteinExistence type="predicted"/>
<dbReference type="InterPro" id="IPR039622">
    <property type="entry name" value="MBD10/11"/>
</dbReference>
<accession>A0AAV6M5J7</accession>
<dbReference type="Pfam" id="PF01429">
    <property type="entry name" value="MBD"/>
    <property type="match status" value="1"/>
</dbReference>
<feature type="region of interest" description="Disordered" evidence="1">
    <location>
        <begin position="40"/>
        <end position="60"/>
    </location>
</feature>
<keyword evidence="4" id="KW-1185">Reference proteome</keyword>
<dbReference type="GO" id="GO:0003677">
    <property type="term" value="F:DNA binding"/>
    <property type="evidence" value="ECO:0007669"/>
    <property type="project" value="InterPro"/>
</dbReference>
<organism evidence="3 4">
    <name type="scientific">Cucurbita argyrosperma subsp. sororia</name>
    <dbReference type="NCBI Taxonomy" id="37648"/>
    <lineage>
        <taxon>Eukaryota</taxon>
        <taxon>Viridiplantae</taxon>
        <taxon>Streptophyta</taxon>
        <taxon>Embryophyta</taxon>
        <taxon>Tracheophyta</taxon>
        <taxon>Spermatophyta</taxon>
        <taxon>Magnoliopsida</taxon>
        <taxon>eudicotyledons</taxon>
        <taxon>Gunneridae</taxon>
        <taxon>Pentapetalae</taxon>
        <taxon>rosids</taxon>
        <taxon>fabids</taxon>
        <taxon>Cucurbitales</taxon>
        <taxon>Cucurbitaceae</taxon>
        <taxon>Cucurbiteae</taxon>
        <taxon>Cucurbita</taxon>
    </lineage>
</organism>
<feature type="domain" description="MBD" evidence="2">
    <location>
        <begin position="1"/>
        <end position="39"/>
    </location>
</feature>
<comment type="caution">
    <text evidence="3">The sequence shown here is derived from an EMBL/GenBank/DDBJ whole genome shotgun (WGS) entry which is preliminary data.</text>
</comment>
<evidence type="ECO:0000313" key="4">
    <source>
        <dbReference type="Proteomes" id="UP000685013"/>
    </source>
</evidence>
<dbReference type="PANTHER" id="PTHR33729">
    <property type="entry name" value="METHYL-CPG BINDING DOMAIN CONTAINING PROTEIN, EXPRESSED"/>
    <property type="match status" value="1"/>
</dbReference>
<feature type="non-terminal residue" evidence="3">
    <location>
        <position position="1"/>
    </location>
</feature>
<name>A0AAV6M5J7_9ROSI</name>
<dbReference type="PANTHER" id="PTHR33729:SF12">
    <property type="entry name" value="MBD DOMAIN-CONTAINING PROTEIN"/>
    <property type="match status" value="1"/>
</dbReference>
<dbReference type="Proteomes" id="UP000685013">
    <property type="component" value="Chromosome 17"/>
</dbReference>
<protein>
    <submittedName>
        <fullName evidence="3">Methyl-CpG-binding domain-containing protein 11</fullName>
    </submittedName>
</protein>
<dbReference type="AlphaFoldDB" id="A0AAV6M5J7"/>
<feature type="region of interest" description="Disordered" evidence="1">
    <location>
        <begin position="85"/>
        <end position="108"/>
    </location>
</feature>
<gene>
    <name evidence="3" type="primary">MBD11</name>
    <name evidence="3" type="ORF">SDJN03_26235</name>
</gene>
<evidence type="ECO:0000313" key="3">
    <source>
        <dbReference type="EMBL" id="KAG6575596.1"/>
    </source>
</evidence>
<dbReference type="EMBL" id="JAGKQH010000017">
    <property type="protein sequence ID" value="KAG6575596.1"/>
    <property type="molecule type" value="Genomic_DNA"/>
</dbReference>
<dbReference type="InterPro" id="IPR001739">
    <property type="entry name" value="Methyl_CpG_DNA-bd"/>
</dbReference>
<sequence>MFVAPTGEEISNRKQLEQYLKSHSEDVAVSDFDWSTGVTPRRSARISEKAKQLHHRKSLHGNEKRQTFVILRKMGLLDKRIAVELKKHQHPMERSQERKTHKDGKHDI</sequence>